<keyword evidence="7" id="KW-1185">Reference proteome</keyword>
<dbReference type="Pfam" id="PF00534">
    <property type="entry name" value="Glycos_transf_1"/>
    <property type="match status" value="3"/>
</dbReference>
<dbReference type="GO" id="GO:0009103">
    <property type="term" value="P:lipopolysaccharide biosynthetic process"/>
    <property type="evidence" value="ECO:0007669"/>
    <property type="project" value="TreeGrafter"/>
</dbReference>
<dbReference type="STRING" id="464.Lgor_3111"/>
<reference evidence="5 7" key="1">
    <citation type="submission" date="2017-01" db="EMBL/GenBank/DDBJ databases">
        <authorList>
            <person name="Varghese N."/>
            <person name="Submissions S."/>
        </authorList>
    </citation>
    <scope>NUCLEOTIDE SEQUENCE [LARGE SCALE GENOMIC DNA]</scope>
    <source>
        <strain evidence="5 7">ATCC 33342</strain>
    </source>
</reference>
<dbReference type="CDD" id="cd03809">
    <property type="entry name" value="GT4_MtfB-like"/>
    <property type="match status" value="2"/>
</dbReference>
<dbReference type="EMBL" id="UGGV01000001">
    <property type="protein sequence ID" value="STO26163.1"/>
    <property type="molecule type" value="Genomic_DNA"/>
</dbReference>
<feature type="compositionally biased region" description="Acidic residues" evidence="2">
    <location>
        <begin position="1249"/>
        <end position="1261"/>
    </location>
</feature>
<gene>
    <name evidence="6" type="primary">mshA</name>
    <name evidence="6" type="ORF">NCTC11401_03015</name>
    <name evidence="5" type="ORF">SAMN05421777_13121</name>
</gene>
<proteinExistence type="predicted"/>
<dbReference type="SUPFAM" id="SSF53756">
    <property type="entry name" value="UDP-Glycosyltransferase/glycogen phosphorylase"/>
    <property type="match status" value="3"/>
</dbReference>
<feature type="region of interest" description="Disordered" evidence="2">
    <location>
        <begin position="1241"/>
        <end position="1261"/>
    </location>
</feature>
<evidence type="ECO:0000259" key="4">
    <source>
        <dbReference type="Pfam" id="PF13439"/>
    </source>
</evidence>
<dbReference type="PANTHER" id="PTHR46401">
    <property type="entry name" value="GLYCOSYLTRANSFERASE WBBK-RELATED"/>
    <property type="match status" value="1"/>
</dbReference>
<feature type="domain" description="Glycosyltransferase subfamily 4-like N-terminal" evidence="4">
    <location>
        <begin position="18"/>
        <end position="196"/>
    </location>
</feature>
<name>A0A377GNH7_9GAMM</name>
<reference evidence="6 8" key="2">
    <citation type="submission" date="2018-06" db="EMBL/GenBank/DDBJ databases">
        <authorList>
            <consortium name="Pathogen Informatics"/>
            <person name="Doyle S."/>
        </authorList>
    </citation>
    <scope>NUCLEOTIDE SEQUENCE [LARGE SCALE GENOMIC DNA]</scope>
    <source>
        <strain evidence="6 8">NCTC11401</strain>
    </source>
</reference>
<dbReference type="RefSeq" id="WP_064276615.1">
    <property type="nucleotide sequence ID" value="NZ_CAAAIX010000033.1"/>
</dbReference>
<dbReference type="AlphaFoldDB" id="A0A377GNH7"/>
<keyword evidence="1 6" id="KW-0808">Transferase</keyword>
<dbReference type="PANTHER" id="PTHR46401:SF2">
    <property type="entry name" value="GLYCOSYLTRANSFERASE WBBK-RELATED"/>
    <property type="match status" value="1"/>
</dbReference>
<evidence type="ECO:0000313" key="7">
    <source>
        <dbReference type="Proteomes" id="UP000186808"/>
    </source>
</evidence>
<evidence type="ECO:0000256" key="1">
    <source>
        <dbReference type="ARBA" id="ARBA00022679"/>
    </source>
</evidence>
<organism evidence="6 8">
    <name type="scientific">Fluoribacter gormanii</name>
    <dbReference type="NCBI Taxonomy" id="464"/>
    <lineage>
        <taxon>Bacteria</taxon>
        <taxon>Pseudomonadati</taxon>
        <taxon>Pseudomonadota</taxon>
        <taxon>Gammaproteobacteria</taxon>
        <taxon>Legionellales</taxon>
        <taxon>Legionellaceae</taxon>
        <taxon>Fluoribacter</taxon>
    </lineage>
</organism>
<dbReference type="Gene3D" id="3.40.50.2000">
    <property type="entry name" value="Glycogen Phosphorylase B"/>
    <property type="match status" value="4"/>
</dbReference>
<dbReference type="Proteomes" id="UP000186808">
    <property type="component" value="Unassembled WGS sequence"/>
</dbReference>
<dbReference type="OrthoDB" id="5633170at2"/>
<sequence length="1261" mass="143011">MRIVLDLQGAQTPNTRFRGIGRYVLSLALAIARNRGEHEIFIALNGLFPESIEPIRAAFDGILPQEHIRVWYSANENDWSHQTAELIHEAFLAHLKPDIVLVGSFFEGSNGGGVATSIGRLSKTIPVAVVMHDLIPLVYSEHYLHDSKTKKWYFKKLESLGQADLLLSNSEHSRQEALKYLSFPEDKIVNISSAVDDYFKPIKVNNAESLRKRYGLTHPFVLYTGGIDFRKNIDGLIRAYAKLPLEVRNQHQLVIVCSITRTEKKKLLSLAASRGLAAHELILPGFIPSVDLLGLYNLCKIFVFPSLHEGFGLPILEAMSCGQAVIGSNKSSIPEVIGREDNLFDPRNDESITKMLFKVLMDDDFRNELKHFSLEQAKLFSWDISARKAINALVAWDSERKKQGRTLLSTSKRLKLAYVSPLPPECSGISYYSAELLPSLSRFYEIEVVVAQDEVYDSWITANHPVRSLEWFQNNGVNYYDRVIYHFGNSVFHQHMFELCKQIPGVIVLHDFFLSGIIDHMAFHGTSKNLFNLELYYSHGYKGCLDNTNDHDKALSKYPCNLRILQAARGVIVHSEFSRYLADHFYGVNAAREWAVIPHLRKPVEIIDKITARQQLGLNPDAFIVCSFGILGPNKANNRLLEAWLASELGRDTQCNLIFVGQNDPKSAYGKQLLTTINAGLGKNVTITGWCDEPTYQLYLAAADLAVQLRKNSRGETSGTVLDCMNYGIPTIVNAHGSLSELPDNCVWKLPDEYTDIQLKESLELFWNDKNRRLVLGDLAQKHIRAQHAPYDCAQRYFHSIEKIYDMASADIFSLGKSVAQLKAYSPNTHDLIRLARDVAQSIPKSIPIRQFFIDISMLIVEDVKSGIQRVTRSILKGLLEAPPSGYRVEPVYASERHTYRYARKFTLNLLSCPSEGFEDTPIDAFAGDIFLGLDLCPGIVPRHEEYLLNLRRKGVSIYFVIYDLLPILMPQMFTPETEKRHQSWMNTVSMFDGGLCISQAVADNVFDYLNGFKSEHSRPFKVGYFHLGADIENSLPTHGINSNEEEVLQQLEQDPTFIMVGTVEPRKGHKHVLNAFEILWSQGLRANLVIIGKRGWNVEKLVQKLQTHPQLFKNLFWLEHVSDEFLERLYASSSCMLAASEGEGFGLPLIEAAKYKLPIIARDLKVFREIAGSHATYFNSNHPADLAETILFWLDNFKEKTHILSEDMSWLTWEQSTQQLLEVLFKEQWYTQLTSDPGELDWSQGSEMNEDALESEVECN</sequence>
<evidence type="ECO:0000259" key="3">
    <source>
        <dbReference type="Pfam" id="PF00534"/>
    </source>
</evidence>
<evidence type="ECO:0000313" key="6">
    <source>
        <dbReference type="EMBL" id="STO26163.1"/>
    </source>
</evidence>
<dbReference type="EMBL" id="FTNL01000031">
    <property type="protein sequence ID" value="SIR86149.1"/>
    <property type="molecule type" value="Genomic_DNA"/>
</dbReference>
<dbReference type="Proteomes" id="UP000254374">
    <property type="component" value="Unassembled WGS sequence"/>
</dbReference>
<evidence type="ECO:0000313" key="8">
    <source>
        <dbReference type="Proteomes" id="UP000254374"/>
    </source>
</evidence>
<dbReference type="InterPro" id="IPR028098">
    <property type="entry name" value="Glyco_trans_4-like_N"/>
</dbReference>
<dbReference type="CDD" id="cd03801">
    <property type="entry name" value="GT4_PimA-like"/>
    <property type="match status" value="1"/>
</dbReference>
<protein>
    <submittedName>
        <fullName evidence="6">D-inositol-3-phosphate glycosyltransferase</fullName>
        <ecNumber evidence="6">2.4.1.250</ecNumber>
    </submittedName>
    <submittedName>
        <fullName evidence="5">Glycosyltransferase involved in cell wall bisynthesis</fullName>
    </submittedName>
</protein>
<keyword evidence="6" id="KW-0328">Glycosyltransferase</keyword>
<dbReference type="Pfam" id="PF13439">
    <property type="entry name" value="Glyco_transf_4"/>
    <property type="match status" value="1"/>
</dbReference>
<accession>A0A377GNH7</accession>
<dbReference type="GO" id="GO:0102710">
    <property type="term" value="F:D-inositol-3-phosphate glycosyltransferase activity"/>
    <property type="evidence" value="ECO:0007669"/>
    <property type="project" value="UniProtKB-EC"/>
</dbReference>
<evidence type="ECO:0000313" key="5">
    <source>
        <dbReference type="EMBL" id="SIR86149.1"/>
    </source>
</evidence>
<dbReference type="EC" id="2.4.1.250" evidence="6"/>
<feature type="domain" description="Glycosyl transferase family 1" evidence="3">
    <location>
        <begin position="1047"/>
        <end position="1199"/>
    </location>
</feature>
<feature type="domain" description="Glycosyl transferase family 1" evidence="3">
    <location>
        <begin position="217"/>
        <end position="370"/>
    </location>
</feature>
<feature type="domain" description="Glycosyl transferase family 1" evidence="3">
    <location>
        <begin position="609"/>
        <end position="781"/>
    </location>
</feature>
<evidence type="ECO:0000256" key="2">
    <source>
        <dbReference type="SAM" id="MobiDB-lite"/>
    </source>
</evidence>
<dbReference type="InterPro" id="IPR001296">
    <property type="entry name" value="Glyco_trans_1"/>
</dbReference>